<dbReference type="EMBL" id="NAFI01000168">
    <property type="protein sequence ID" value="OSJ11855.1"/>
    <property type="molecule type" value="Genomic_DNA"/>
</dbReference>
<evidence type="ECO:0000313" key="3">
    <source>
        <dbReference type="Proteomes" id="UP000193553"/>
    </source>
</evidence>
<sequence length="134" mass="14495">MLRIIAHAALLASALALGACGFADSRAPVPEFMRMKEAEQPPPESPPDVKRVVREQIEVVFLSTSYPREVHVATPHREVRGPGWTACVRAQLTSATGSPLGPQTYIVTISGGKVVDRRRAEADDICGSESYEPI</sequence>
<accession>A0A1X3GKW2</accession>
<feature type="signal peptide" evidence="1">
    <location>
        <begin position="1"/>
        <end position="18"/>
    </location>
</feature>
<evidence type="ECO:0000256" key="1">
    <source>
        <dbReference type="SAM" id="SignalP"/>
    </source>
</evidence>
<gene>
    <name evidence="2" type="ORF">BSZ18_14245</name>
</gene>
<proteinExistence type="predicted"/>
<dbReference type="OrthoDB" id="8138838at2"/>
<reference evidence="2 3" key="1">
    <citation type="submission" date="2017-03" db="EMBL/GenBank/DDBJ databases">
        <title>Whole genome sequences of fourteen strains of Bradyrhizobium canariense and one strain of Bradyrhizobium japonicum isolated from Lupinus (Papilionoideae: Genisteae) species in Algeria.</title>
        <authorList>
            <person name="Crovadore J."/>
            <person name="Chekireb D."/>
            <person name="Brachmann A."/>
            <person name="Chablais R."/>
            <person name="Cochard B."/>
            <person name="Lefort F."/>
        </authorList>
    </citation>
    <scope>NUCLEOTIDE SEQUENCE [LARGE SCALE GENOMIC DNA]</scope>
    <source>
        <strain evidence="2 3">UBMA195</strain>
    </source>
</reference>
<dbReference type="AlphaFoldDB" id="A0A1X3GKW2"/>
<comment type="caution">
    <text evidence="2">The sequence shown here is derived from an EMBL/GenBank/DDBJ whole genome shotgun (WGS) entry which is preliminary data.</text>
</comment>
<dbReference type="RefSeq" id="WP_018456386.1">
    <property type="nucleotide sequence ID" value="NZ_NAFD01000173.1"/>
</dbReference>
<feature type="chain" id="PRO_5011183185" description="Lipoprotein" evidence="1">
    <location>
        <begin position="19"/>
        <end position="134"/>
    </location>
</feature>
<name>A0A1X3GKW2_9BRAD</name>
<evidence type="ECO:0008006" key="4">
    <source>
        <dbReference type="Google" id="ProtNLM"/>
    </source>
</evidence>
<organism evidence="2 3">
    <name type="scientific">Bradyrhizobium canariense</name>
    <dbReference type="NCBI Taxonomy" id="255045"/>
    <lineage>
        <taxon>Bacteria</taxon>
        <taxon>Pseudomonadati</taxon>
        <taxon>Pseudomonadota</taxon>
        <taxon>Alphaproteobacteria</taxon>
        <taxon>Hyphomicrobiales</taxon>
        <taxon>Nitrobacteraceae</taxon>
        <taxon>Bradyrhizobium</taxon>
    </lineage>
</organism>
<dbReference type="Proteomes" id="UP000193553">
    <property type="component" value="Unassembled WGS sequence"/>
</dbReference>
<keyword evidence="1" id="KW-0732">Signal</keyword>
<protein>
    <recommendedName>
        <fullName evidence="4">Lipoprotein</fullName>
    </recommendedName>
</protein>
<evidence type="ECO:0000313" key="2">
    <source>
        <dbReference type="EMBL" id="OSJ11855.1"/>
    </source>
</evidence>
<dbReference type="PROSITE" id="PS51257">
    <property type="entry name" value="PROKAR_LIPOPROTEIN"/>
    <property type="match status" value="1"/>
</dbReference>